<reference evidence="3 4" key="1">
    <citation type="submission" date="2012-11" db="EMBL/GenBank/DDBJ databases">
        <authorList>
            <person name="Linke B."/>
        </authorList>
    </citation>
    <scope>NUCLEOTIDE SEQUENCE [LARGE SCALE GENOMIC DNA]</scope>
    <source>
        <strain evidence="4">CFBP 1232</strain>
        <plasmid evidence="3 4">pEA29</plasmid>
    </source>
</reference>
<feature type="domain" description="Transposase (putative) YhgA-like" evidence="2">
    <location>
        <begin position="15"/>
        <end position="215"/>
    </location>
</feature>
<dbReference type="AlphaFoldDB" id="A0A831A5W6"/>
<dbReference type="NCBIfam" id="TIGR01784">
    <property type="entry name" value="T_den_put_tspse"/>
    <property type="match status" value="1"/>
</dbReference>
<organism evidence="3 4">
    <name type="scientific">Erwinia amylovora NBRC 12687 = CFBP 1232</name>
    <dbReference type="NCBI Taxonomy" id="1219359"/>
    <lineage>
        <taxon>Bacteria</taxon>
        <taxon>Pseudomonadati</taxon>
        <taxon>Pseudomonadota</taxon>
        <taxon>Gammaproteobacteria</taxon>
        <taxon>Enterobacterales</taxon>
        <taxon>Erwiniaceae</taxon>
        <taxon>Erwinia</taxon>
    </lineage>
</organism>
<dbReference type="InterPro" id="IPR006842">
    <property type="entry name" value="Transposase_31"/>
</dbReference>
<gene>
    <name evidence="3" type="ORF">BN437_pEA290027</name>
</gene>
<reference evidence="3 4" key="2">
    <citation type="submission" date="2013-04" db="EMBL/GenBank/DDBJ databases">
        <title>Comparative genomics of 12 strains of Erwinia amylovora identifies a pan-genome with a large conserved core and provides insights into host specificity.</title>
        <authorList>
            <person name="Mann R.A."/>
            <person name="Smits T.H.M."/>
            <person name="Buehlmann A."/>
            <person name="Blom J."/>
            <person name="Goesmann A."/>
            <person name="Frey J.E."/>
            <person name="Plummer K.M."/>
            <person name="Beer S.V."/>
            <person name="Luck J."/>
            <person name="Duffy B."/>
            <person name="Rodoni B."/>
        </authorList>
    </citation>
    <scope>NUCLEOTIDE SEQUENCE [LARGE SCALE GENOMIC DNA]</scope>
    <source>
        <strain evidence="4">CFBP 1232</strain>
        <plasmid evidence="3 4">pEA29</plasmid>
    </source>
</reference>
<evidence type="ECO:0000259" key="2">
    <source>
        <dbReference type="Pfam" id="PF04754"/>
    </source>
</evidence>
<evidence type="ECO:0000256" key="1">
    <source>
        <dbReference type="ARBA" id="ARBA00009787"/>
    </source>
</evidence>
<geneLocation type="plasmid" evidence="3 4">
    <name>pEA29</name>
</geneLocation>
<keyword evidence="3" id="KW-0614">Plasmid</keyword>
<evidence type="ECO:0000313" key="4">
    <source>
        <dbReference type="Proteomes" id="UP000013111"/>
    </source>
</evidence>
<dbReference type="EMBL" id="HF560650">
    <property type="protein sequence ID" value="CCO95771.1"/>
    <property type="molecule type" value="Genomic_DNA"/>
</dbReference>
<dbReference type="GeneID" id="302755107"/>
<dbReference type="InterPro" id="IPR051699">
    <property type="entry name" value="Rpn/YhgA-like_nuclease"/>
</dbReference>
<dbReference type="InterPro" id="IPR010106">
    <property type="entry name" value="RpnA"/>
</dbReference>
<evidence type="ECO:0000313" key="3">
    <source>
        <dbReference type="EMBL" id="CCO95771.1"/>
    </source>
</evidence>
<accession>A0A831A5W6</accession>
<dbReference type="Pfam" id="PF04754">
    <property type="entry name" value="Transposase_31"/>
    <property type="match status" value="1"/>
</dbReference>
<dbReference type="GO" id="GO:0006310">
    <property type="term" value="P:DNA recombination"/>
    <property type="evidence" value="ECO:0007669"/>
    <property type="project" value="TreeGrafter"/>
</dbReference>
<dbReference type="RefSeq" id="WP_009351674.1">
    <property type="nucleotide sequence ID" value="NC_020918.1"/>
</dbReference>
<dbReference type="Proteomes" id="UP000013111">
    <property type="component" value="Plasmid pEA29"/>
</dbReference>
<sequence length="332" mass="37571">MPERKSKGGKNATSTPHDLAFKQFLTHPDTARDFMRLHLPPHLQTVCDLNTLKLESGSFVEESLRPYFSDVLYSLQSTTGDAYIHVLIEHQSTPDKHMAFRLIRYAVAAMQRHLDAGHQKLPLVIPVLFYTGRRSPYPYSTCWLDEFDDPALAEKLYGGDFPLVDVTIIPDDEIMGHRSMAALTLLQKHIHRRDLADMLDNLTTLLVTEHITGQQLVSLINYLLQAGETSDAETFVRKLAQKVPQYEDKLMTIAQQLEQKGIEKGRAEARAEALTEGEHNGEHKAALRIAQTMLQQGFDRNIVMELTGLSEDDMAQIEKDRVARAGRALSRR</sequence>
<dbReference type="PANTHER" id="PTHR34611:SF4">
    <property type="entry name" value="RECOMBINATION-PROMOTING NUCLEASE PSLT051"/>
    <property type="match status" value="1"/>
</dbReference>
<comment type="similarity">
    <text evidence="1">Belongs to the Rpn/YhgA-like nuclease family.</text>
</comment>
<proteinExistence type="inferred from homology"/>
<dbReference type="PANTHER" id="PTHR34611">
    <property type="match status" value="1"/>
</dbReference>
<dbReference type="GO" id="GO:1990238">
    <property type="term" value="F:double-stranded DNA endonuclease activity"/>
    <property type="evidence" value="ECO:0007669"/>
    <property type="project" value="TreeGrafter"/>
</dbReference>
<name>A0A831A5W6_ERWAM</name>
<protein>
    <recommendedName>
        <fullName evidence="2">Transposase (putative) YhgA-like domain-containing protein</fullName>
    </recommendedName>
</protein>